<feature type="non-terminal residue" evidence="2">
    <location>
        <position position="28"/>
    </location>
</feature>
<evidence type="ECO:0000313" key="2">
    <source>
        <dbReference type="EMBL" id="KUM59983.1"/>
    </source>
</evidence>
<evidence type="ECO:0000313" key="3">
    <source>
        <dbReference type="Proteomes" id="UP000055045"/>
    </source>
</evidence>
<reference evidence="2 3" key="1">
    <citation type="submission" date="2015-10" db="EMBL/GenBank/DDBJ databases">
        <title>Genome sequencing of Penicillium freii.</title>
        <authorList>
            <person name="Nguyen H.D."/>
            <person name="Visagie C.M."/>
            <person name="Seifert K.A."/>
        </authorList>
    </citation>
    <scope>NUCLEOTIDE SEQUENCE [LARGE SCALE GENOMIC DNA]</scope>
    <source>
        <strain evidence="2 3">DAOM 242723</strain>
    </source>
</reference>
<feature type="region of interest" description="Disordered" evidence="1">
    <location>
        <begin position="1"/>
        <end position="28"/>
    </location>
</feature>
<dbReference type="AlphaFoldDB" id="A0A101MGG3"/>
<proteinExistence type="predicted"/>
<name>A0A101MGG3_PENFR</name>
<dbReference type="EMBL" id="LLXE01000196">
    <property type="protein sequence ID" value="KUM59983.1"/>
    <property type="molecule type" value="Genomic_DNA"/>
</dbReference>
<dbReference type="Proteomes" id="UP000055045">
    <property type="component" value="Unassembled WGS sequence"/>
</dbReference>
<evidence type="ECO:0000256" key="1">
    <source>
        <dbReference type="SAM" id="MobiDB-lite"/>
    </source>
</evidence>
<protein>
    <submittedName>
        <fullName evidence="2">Uncharacterized protein</fullName>
    </submittedName>
</protein>
<sequence length="28" mass="3411">MLQSKSKQCNRYRERIHPPPQKNTCPRN</sequence>
<accession>A0A101MGG3</accession>
<gene>
    <name evidence="2" type="ORF">ACN42_g7129</name>
</gene>
<organism evidence="2 3">
    <name type="scientific">Penicillium freii</name>
    <dbReference type="NCBI Taxonomy" id="48697"/>
    <lineage>
        <taxon>Eukaryota</taxon>
        <taxon>Fungi</taxon>
        <taxon>Dikarya</taxon>
        <taxon>Ascomycota</taxon>
        <taxon>Pezizomycotina</taxon>
        <taxon>Eurotiomycetes</taxon>
        <taxon>Eurotiomycetidae</taxon>
        <taxon>Eurotiales</taxon>
        <taxon>Aspergillaceae</taxon>
        <taxon>Penicillium</taxon>
    </lineage>
</organism>
<keyword evidence="3" id="KW-1185">Reference proteome</keyword>
<comment type="caution">
    <text evidence="2">The sequence shown here is derived from an EMBL/GenBank/DDBJ whole genome shotgun (WGS) entry which is preliminary data.</text>
</comment>